<evidence type="ECO:0000256" key="4">
    <source>
        <dbReference type="ARBA" id="ARBA00022475"/>
    </source>
</evidence>
<name>A0AAV1R157_9ROSI</name>
<dbReference type="EMBL" id="CAWUPB010000851">
    <property type="protein sequence ID" value="CAK7326760.1"/>
    <property type="molecule type" value="Genomic_DNA"/>
</dbReference>
<feature type="transmembrane region" description="Helical" evidence="12">
    <location>
        <begin position="12"/>
        <end position="31"/>
    </location>
</feature>
<gene>
    <name evidence="14" type="ORF">DCAF_LOCUS4464</name>
</gene>
<keyword evidence="12" id="KW-0812">Transmembrane</keyword>
<dbReference type="CDD" id="cd04038">
    <property type="entry name" value="C2_ArfGAP"/>
    <property type="match status" value="1"/>
</dbReference>
<keyword evidence="15" id="KW-1185">Reference proteome</keyword>
<evidence type="ECO:0000256" key="5">
    <source>
        <dbReference type="ARBA" id="ARBA00022682"/>
    </source>
</evidence>
<dbReference type="Gene3D" id="2.60.40.150">
    <property type="entry name" value="C2 domain"/>
    <property type="match status" value="1"/>
</dbReference>
<keyword evidence="5" id="KW-0938">Abscisic acid signaling pathway</keyword>
<dbReference type="Proteomes" id="UP001314170">
    <property type="component" value="Unassembled WGS sequence"/>
</dbReference>
<dbReference type="GO" id="GO:0005886">
    <property type="term" value="C:plasma membrane"/>
    <property type="evidence" value="ECO:0007669"/>
    <property type="project" value="UniProtKB-SubCell"/>
</dbReference>
<dbReference type="SUPFAM" id="SSF49562">
    <property type="entry name" value="C2 domain (Calcium/lipid-binding domain, CaLB)"/>
    <property type="match status" value="1"/>
</dbReference>
<organism evidence="14 15">
    <name type="scientific">Dovyalis caffra</name>
    <dbReference type="NCBI Taxonomy" id="77055"/>
    <lineage>
        <taxon>Eukaryota</taxon>
        <taxon>Viridiplantae</taxon>
        <taxon>Streptophyta</taxon>
        <taxon>Embryophyta</taxon>
        <taxon>Tracheophyta</taxon>
        <taxon>Spermatophyta</taxon>
        <taxon>Magnoliopsida</taxon>
        <taxon>eudicotyledons</taxon>
        <taxon>Gunneridae</taxon>
        <taxon>Pentapetalae</taxon>
        <taxon>rosids</taxon>
        <taxon>fabids</taxon>
        <taxon>Malpighiales</taxon>
        <taxon>Salicaceae</taxon>
        <taxon>Flacourtieae</taxon>
        <taxon>Dovyalis</taxon>
    </lineage>
</organism>
<dbReference type="PANTHER" id="PTHR45933">
    <property type="entry name" value="PROTEIN C2-DOMAIN ABA-RELATED 4"/>
    <property type="match status" value="1"/>
</dbReference>
<evidence type="ECO:0000259" key="13">
    <source>
        <dbReference type="PROSITE" id="PS50004"/>
    </source>
</evidence>
<dbReference type="GO" id="GO:0009738">
    <property type="term" value="P:abscisic acid-activated signaling pathway"/>
    <property type="evidence" value="ECO:0007669"/>
    <property type="project" value="UniProtKB-KW"/>
</dbReference>
<evidence type="ECO:0000256" key="3">
    <source>
        <dbReference type="ARBA" id="ARBA00022468"/>
    </source>
</evidence>
<reference evidence="14 15" key="1">
    <citation type="submission" date="2024-01" db="EMBL/GenBank/DDBJ databases">
        <authorList>
            <person name="Waweru B."/>
        </authorList>
    </citation>
    <scope>NUCLEOTIDE SEQUENCE [LARGE SCALE GENOMIC DNA]</scope>
</reference>
<dbReference type="InterPro" id="IPR000008">
    <property type="entry name" value="C2_dom"/>
</dbReference>
<sequence length="239" mass="27037">MGRASTAVDHKGLSNMRLLLFIIFVGQRIFLKHMKDALQPESVLGSGRLFIDSLSFLDMENLLGLLRIRVKRGINLAVRDLGTSDPYVVITMGNQKLKTRVVKRNCNPEWNEELTLSITDLNVPINLTVFDKDRFTVDDKMGEAEIDIRPYIASLKMGLQNLPKGCVVSRVQPGPNNCLADESCIVWDDGKILQDMVLRLRNVESGEVVVQIEWIHVPGCRGLEIEDREAPWNRAKRLD</sequence>
<keyword evidence="8" id="KW-0446">Lipid-binding</keyword>
<feature type="domain" description="C2" evidence="13">
    <location>
        <begin position="45"/>
        <end position="162"/>
    </location>
</feature>
<keyword evidence="6" id="KW-0479">Metal-binding</keyword>
<keyword evidence="4" id="KW-1003">Cell membrane</keyword>
<keyword evidence="3" id="KW-0343">GTPase activation</keyword>
<dbReference type="GO" id="GO:0046872">
    <property type="term" value="F:metal ion binding"/>
    <property type="evidence" value="ECO:0007669"/>
    <property type="project" value="UniProtKB-KW"/>
</dbReference>
<dbReference type="Pfam" id="PF00168">
    <property type="entry name" value="C2"/>
    <property type="match status" value="1"/>
</dbReference>
<evidence type="ECO:0000256" key="1">
    <source>
        <dbReference type="ARBA" id="ARBA00004123"/>
    </source>
</evidence>
<evidence type="ECO:0000256" key="10">
    <source>
        <dbReference type="ARBA" id="ARBA00023242"/>
    </source>
</evidence>
<keyword evidence="10" id="KW-0539">Nucleus</keyword>
<dbReference type="InterPro" id="IPR044562">
    <property type="entry name" value="CAR1-11"/>
</dbReference>
<dbReference type="PANTHER" id="PTHR45933:SF12">
    <property type="entry name" value="PROTEIN C2-DOMAIN ABA-RELATED 9"/>
    <property type="match status" value="1"/>
</dbReference>
<comment type="caution">
    <text evidence="14">The sequence shown here is derived from an EMBL/GenBank/DDBJ whole genome shotgun (WGS) entry which is preliminary data.</text>
</comment>
<proteinExistence type="inferred from homology"/>
<dbReference type="SMART" id="SM00239">
    <property type="entry name" value="C2"/>
    <property type="match status" value="1"/>
</dbReference>
<evidence type="ECO:0000256" key="12">
    <source>
        <dbReference type="SAM" id="Phobius"/>
    </source>
</evidence>
<dbReference type="PROSITE" id="PS50004">
    <property type="entry name" value="C2"/>
    <property type="match status" value="1"/>
</dbReference>
<evidence type="ECO:0000256" key="8">
    <source>
        <dbReference type="ARBA" id="ARBA00023121"/>
    </source>
</evidence>
<evidence type="ECO:0000313" key="15">
    <source>
        <dbReference type="Proteomes" id="UP001314170"/>
    </source>
</evidence>
<evidence type="ECO:0000256" key="2">
    <source>
        <dbReference type="ARBA" id="ARBA00004236"/>
    </source>
</evidence>
<protein>
    <recommendedName>
        <fullName evidence="13">C2 domain-containing protein</fullName>
    </recommendedName>
</protein>
<dbReference type="GO" id="GO:0008289">
    <property type="term" value="F:lipid binding"/>
    <property type="evidence" value="ECO:0007669"/>
    <property type="project" value="UniProtKB-KW"/>
</dbReference>
<keyword evidence="12" id="KW-1133">Transmembrane helix</keyword>
<keyword evidence="9 12" id="KW-0472">Membrane</keyword>
<dbReference type="GO" id="GO:0005096">
    <property type="term" value="F:GTPase activator activity"/>
    <property type="evidence" value="ECO:0007669"/>
    <property type="project" value="UniProtKB-KW"/>
</dbReference>
<comment type="similarity">
    <text evidence="11">Belongs to the plant CAR protein family.</text>
</comment>
<dbReference type="GO" id="GO:0005634">
    <property type="term" value="C:nucleus"/>
    <property type="evidence" value="ECO:0007669"/>
    <property type="project" value="UniProtKB-SubCell"/>
</dbReference>
<evidence type="ECO:0000313" key="14">
    <source>
        <dbReference type="EMBL" id="CAK7326760.1"/>
    </source>
</evidence>
<dbReference type="InterPro" id="IPR035892">
    <property type="entry name" value="C2_domain_sf"/>
</dbReference>
<comment type="subcellular location">
    <subcellularLocation>
        <location evidence="2">Cell membrane</location>
    </subcellularLocation>
    <subcellularLocation>
        <location evidence="1">Nucleus</location>
    </subcellularLocation>
</comment>
<evidence type="ECO:0000256" key="7">
    <source>
        <dbReference type="ARBA" id="ARBA00022837"/>
    </source>
</evidence>
<evidence type="ECO:0000256" key="9">
    <source>
        <dbReference type="ARBA" id="ARBA00023136"/>
    </source>
</evidence>
<dbReference type="AlphaFoldDB" id="A0AAV1R157"/>
<keyword evidence="7" id="KW-0106">Calcium</keyword>
<evidence type="ECO:0000256" key="6">
    <source>
        <dbReference type="ARBA" id="ARBA00022723"/>
    </source>
</evidence>
<evidence type="ECO:0000256" key="11">
    <source>
        <dbReference type="ARBA" id="ARBA00024037"/>
    </source>
</evidence>
<accession>A0AAV1R157</accession>